<dbReference type="InterPro" id="IPR009778">
    <property type="entry name" value="ROF"/>
</dbReference>
<keyword evidence="2" id="KW-1185">Reference proteome</keyword>
<evidence type="ECO:0000313" key="1">
    <source>
        <dbReference type="EMBL" id="MCE2595061.1"/>
    </source>
</evidence>
<dbReference type="InterPro" id="IPR038626">
    <property type="entry name" value="Rof-like_sf"/>
</dbReference>
<dbReference type="Proteomes" id="UP001201273">
    <property type="component" value="Unassembled WGS sequence"/>
</dbReference>
<dbReference type="InterPro" id="IPR023534">
    <property type="entry name" value="Rof/RNase_P-like"/>
</dbReference>
<reference evidence="1 2" key="1">
    <citation type="journal article" date="2022" name="Environ. Microbiol. Rep.">
        <title>Eco-phylogenetic analyses reveal divergent evolution of vitamin B12 metabolism in the marine bacterial family 'Psychromonadaceae'.</title>
        <authorList>
            <person name="Jin X."/>
            <person name="Yang Y."/>
            <person name="Cao H."/>
            <person name="Gao B."/>
            <person name="Zhao Z."/>
        </authorList>
    </citation>
    <scope>NUCLEOTIDE SEQUENCE [LARGE SCALE GENOMIC DNA]</scope>
    <source>
        <strain evidence="1 2">MKS20</strain>
    </source>
</reference>
<accession>A0ABS8WBT9</accession>
<comment type="caution">
    <text evidence="1">The sequence shown here is derived from an EMBL/GenBank/DDBJ whole genome shotgun (WGS) entry which is preliminary data.</text>
</comment>
<dbReference type="SUPFAM" id="SSF101744">
    <property type="entry name" value="Rof/RNase P subunit-like"/>
    <property type="match status" value="1"/>
</dbReference>
<dbReference type="Gene3D" id="2.30.30.400">
    <property type="entry name" value="Rof-like"/>
    <property type="match status" value="1"/>
</dbReference>
<protein>
    <submittedName>
        <fullName evidence="1">Rho-binding antiterminator</fullName>
    </submittedName>
</protein>
<sequence length="188" mass="21194">MKYTPIDCALHDYLEIACSSKIKIAIEHDDGRRLTGYADNVFSQNKAEWITLVNEQEPIGPIRLDQIQRINSLQPNPHFKLIEFKPIGKNDMHEQYKIIVLRNNKAWCDIIINNNSTQSILKDISSRYPNSDGFTCQLYKKTGENRILSASEKGIKVLAIEDTYAAVTGSIINTPEAQALVKTAACLN</sequence>
<dbReference type="EMBL" id="JAIMJA010000008">
    <property type="protein sequence ID" value="MCE2595061.1"/>
    <property type="molecule type" value="Genomic_DNA"/>
</dbReference>
<name>A0ABS8WBT9_9GAMM</name>
<gene>
    <name evidence="1" type="ORF">K6Y31_09550</name>
</gene>
<dbReference type="Pfam" id="PF07073">
    <property type="entry name" value="ROF"/>
    <property type="match status" value="1"/>
</dbReference>
<organism evidence="1 2">
    <name type="scientific">Motilimonas cestriensis</name>
    <dbReference type="NCBI Taxonomy" id="2742685"/>
    <lineage>
        <taxon>Bacteria</taxon>
        <taxon>Pseudomonadati</taxon>
        <taxon>Pseudomonadota</taxon>
        <taxon>Gammaproteobacteria</taxon>
        <taxon>Alteromonadales</taxon>
        <taxon>Alteromonadales genera incertae sedis</taxon>
        <taxon>Motilimonas</taxon>
    </lineage>
</organism>
<dbReference type="RefSeq" id="WP_233052562.1">
    <property type="nucleotide sequence ID" value="NZ_JAIMJA010000008.1"/>
</dbReference>
<evidence type="ECO:0000313" key="2">
    <source>
        <dbReference type="Proteomes" id="UP001201273"/>
    </source>
</evidence>
<proteinExistence type="predicted"/>